<reference evidence="1 2" key="1">
    <citation type="submission" date="2020-02" db="EMBL/GenBank/DDBJ databases">
        <title>Streptomyces malaysiensis DSM14702 (JHCC583434, PFL_A843) Genome sequencing and assembly.</title>
        <authorList>
            <person name="Samborskyy M."/>
        </authorList>
    </citation>
    <scope>NUCLEOTIDE SEQUENCE [LARGE SCALE GENOMIC DNA]</scope>
    <source>
        <strain evidence="1 2">DSM 14702</strain>
    </source>
</reference>
<gene>
    <name evidence="1" type="ORF">SMALB_7590</name>
</gene>
<evidence type="ECO:0000313" key="1">
    <source>
        <dbReference type="EMBL" id="NIY69466.1"/>
    </source>
</evidence>
<dbReference type="Proteomes" id="UP000536624">
    <property type="component" value="Unassembled WGS sequence"/>
</dbReference>
<organism evidence="1 2">
    <name type="scientific">Streptomyces malaysiensis</name>
    <dbReference type="NCBI Taxonomy" id="92644"/>
    <lineage>
        <taxon>Bacteria</taxon>
        <taxon>Bacillati</taxon>
        <taxon>Actinomycetota</taxon>
        <taxon>Actinomycetes</taxon>
        <taxon>Kitasatosporales</taxon>
        <taxon>Streptomycetaceae</taxon>
        <taxon>Streptomyces</taxon>
        <taxon>Streptomyces violaceusniger group</taxon>
    </lineage>
</organism>
<accession>A0A7X5XA41</accession>
<protein>
    <submittedName>
        <fullName evidence="1">Uncharacterized protein</fullName>
    </submittedName>
</protein>
<sequence length="160" mass="17783">MELLGDRSGAVIQDDTYGKTYWLIGVDTARSWCMRQVRVLTTLADEGTLLGVPPASWGPEHRTHWRIPLGPDRYLTDSNHLARALRPAVDEVLGPAPDGRQLCYRCQLPTDEPVPVAIQHSGSFARTTVYACPTHARDYPNDTVAQAAAMRRALKFGRSR</sequence>
<name>A0A7X5XA41_STRMQ</name>
<comment type="caution">
    <text evidence="1">The sequence shown here is derived from an EMBL/GenBank/DDBJ whole genome shotgun (WGS) entry which is preliminary data.</text>
</comment>
<dbReference type="EMBL" id="JAALLH010000002">
    <property type="protein sequence ID" value="NIY69466.1"/>
    <property type="molecule type" value="Genomic_DNA"/>
</dbReference>
<dbReference type="AlphaFoldDB" id="A0A7X5XA41"/>
<evidence type="ECO:0000313" key="2">
    <source>
        <dbReference type="Proteomes" id="UP000536624"/>
    </source>
</evidence>
<proteinExistence type="predicted"/>